<feature type="domain" description="CHAT" evidence="1">
    <location>
        <begin position="196"/>
        <end position="527"/>
    </location>
</feature>
<name>A0A7Y2H3M6_UNCEI</name>
<accession>A0A7Y2H3M6</accession>
<organism evidence="2 3">
    <name type="scientific">Eiseniibacteriota bacterium</name>
    <dbReference type="NCBI Taxonomy" id="2212470"/>
    <lineage>
        <taxon>Bacteria</taxon>
        <taxon>Candidatus Eiseniibacteriota</taxon>
    </lineage>
</organism>
<dbReference type="EMBL" id="JABDJR010000632">
    <property type="protein sequence ID" value="NNF08226.1"/>
    <property type="molecule type" value="Genomic_DNA"/>
</dbReference>
<dbReference type="PANTHER" id="PTHR10098:SF108">
    <property type="entry name" value="TETRATRICOPEPTIDE REPEAT PROTEIN 28"/>
    <property type="match status" value="1"/>
</dbReference>
<dbReference type="PANTHER" id="PTHR10098">
    <property type="entry name" value="RAPSYN-RELATED"/>
    <property type="match status" value="1"/>
</dbReference>
<sequence>MLIRSRAYILDELAYRHQVLQSSEDTALDSLRLEYQALATLQAEHFFAGTRDSRSEETLSRVRKELETVDRHLGRLSSKHRAIQGRHRLSEQIGFEEVVGSLPPSSALVGFVRFGNITSVEHLEPGQKKNTEWQSLPNVGIMTRPGKTEGAYAAYVVEGGTTDPKFVYLGSAKTIESEIATWKRGVESRGVKTLRPPGSKVRELIWDPIASSVRDADLIFLVPDGDINHVSFDALPVSEGEFLCETAPLIHYLSAERDLVTESETPSGRGLLVVGGPSFWTNTDDAPADGDDAPGETYRGLRARADVYPSSIEHRGGIFFNRLPFAEREAEAVAKLWKAYRKEPIVKLTGEKATEKQFKEHVKGSRVIHVATHAFFTGEASGPAARYQPFRLSGMAFAGANAPGAVSGASDGILYAEEVAVMDLSGVEWVVLSACETGIGAIETRQGVLGLRRAFKDAGANTLIMSLWRVADDATQEWMQELYRARLNGASTAEAIRQSNLTVLKARRASGESDHPFFWAGFVGTGDWD</sequence>
<comment type="caution">
    <text evidence="2">The sequence shown here is derived from an EMBL/GenBank/DDBJ whole genome shotgun (WGS) entry which is preliminary data.</text>
</comment>
<dbReference type="Proteomes" id="UP000547674">
    <property type="component" value="Unassembled WGS sequence"/>
</dbReference>
<evidence type="ECO:0000313" key="2">
    <source>
        <dbReference type="EMBL" id="NNF08226.1"/>
    </source>
</evidence>
<dbReference type="AlphaFoldDB" id="A0A7Y2H3M6"/>
<evidence type="ECO:0000313" key="3">
    <source>
        <dbReference type="Proteomes" id="UP000547674"/>
    </source>
</evidence>
<evidence type="ECO:0000259" key="1">
    <source>
        <dbReference type="Pfam" id="PF12770"/>
    </source>
</evidence>
<dbReference type="Pfam" id="PF12770">
    <property type="entry name" value="CHAT"/>
    <property type="match status" value="1"/>
</dbReference>
<protein>
    <submittedName>
        <fullName evidence="2">CHAT domain-containing protein</fullName>
    </submittedName>
</protein>
<dbReference type="InterPro" id="IPR024983">
    <property type="entry name" value="CHAT_dom"/>
</dbReference>
<reference evidence="2 3" key="1">
    <citation type="submission" date="2020-03" db="EMBL/GenBank/DDBJ databases">
        <title>Metabolic flexibility allows generalist bacteria to become dominant in a frequently disturbed ecosystem.</title>
        <authorList>
            <person name="Chen Y.-J."/>
            <person name="Leung P.M."/>
            <person name="Bay S.K."/>
            <person name="Hugenholtz P."/>
            <person name="Kessler A.J."/>
            <person name="Shelley G."/>
            <person name="Waite D.W."/>
            <person name="Cook P.L."/>
            <person name="Greening C."/>
        </authorList>
    </citation>
    <scope>NUCLEOTIDE SEQUENCE [LARGE SCALE GENOMIC DNA]</scope>
    <source>
        <strain evidence="2">SS_bin_28</strain>
    </source>
</reference>
<proteinExistence type="predicted"/>
<gene>
    <name evidence="2" type="ORF">HKN21_15795</name>
</gene>